<gene>
    <name evidence="3" type="ORF">C1SCF055_LOCUS1604</name>
</gene>
<feature type="compositionally biased region" description="Acidic residues" evidence="2">
    <location>
        <begin position="115"/>
        <end position="131"/>
    </location>
</feature>
<reference evidence="4" key="2">
    <citation type="submission" date="2024-04" db="EMBL/GenBank/DDBJ databases">
        <authorList>
            <person name="Chen Y."/>
            <person name="Shah S."/>
            <person name="Dougan E. K."/>
            <person name="Thang M."/>
            <person name="Chan C."/>
        </authorList>
    </citation>
    <scope>NUCLEOTIDE SEQUENCE [LARGE SCALE GENOMIC DNA]</scope>
</reference>
<dbReference type="EMBL" id="CAMXCT020000053">
    <property type="protein sequence ID" value="CAL1126450.1"/>
    <property type="molecule type" value="Genomic_DNA"/>
</dbReference>
<keyword evidence="5" id="KW-1185">Reference proteome</keyword>
<comment type="caution">
    <text evidence="3">The sequence shown here is derived from an EMBL/GenBank/DDBJ whole genome shotgun (WGS) entry which is preliminary data.</text>
</comment>
<name>A0A9P1BIB7_9DINO</name>
<evidence type="ECO:0000256" key="1">
    <source>
        <dbReference type="SAM" id="Coils"/>
    </source>
</evidence>
<feature type="region of interest" description="Disordered" evidence="2">
    <location>
        <begin position="101"/>
        <end position="134"/>
    </location>
</feature>
<keyword evidence="1" id="KW-0175">Coiled coil</keyword>
<evidence type="ECO:0000313" key="5">
    <source>
        <dbReference type="Proteomes" id="UP001152797"/>
    </source>
</evidence>
<feature type="compositionally biased region" description="Low complexity" evidence="2">
    <location>
        <begin position="344"/>
        <end position="354"/>
    </location>
</feature>
<evidence type="ECO:0000256" key="2">
    <source>
        <dbReference type="SAM" id="MobiDB-lite"/>
    </source>
</evidence>
<dbReference type="EMBL" id="CAMXCT030000053">
    <property type="protein sequence ID" value="CAL4760387.1"/>
    <property type="molecule type" value="Genomic_DNA"/>
</dbReference>
<dbReference type="AlphaFoldDB" id="A0A9P1BIB7"/>
<sequence>MYKLPGFDGCQWLRCRQTLDRYRRDCANEGKYFEAALADARTKELIRLEGQWQREVVLKRFLAERRKLGHEFQNEFKELLLSLDQSFKTFKAEKQKRRANVGQNKVKESWPSDQEVSEEAEEEEREDDEVLEVSASGSHSKVMARCTWSEEIQDSKVISDPTTLVMSTFPLITRSGHPVEKEELASPEIQLPCRVHSVKAIELRHKARKLALVHRYAAAAKLQAKAKHIEEEWRQSHVAKVKEQEKDTSQEMLAREKIRLEKRLEEEQRALSNDALRAQQQLLQQHSCRKDRLVRRQVKIWKSVRGSQSLEEALREAAGRGDSSVASSEAASWDAGNRGNRGNSRPASAPARRR</sequence>
<evidence type="ECO:0000313" key="3">
    <source>
        <dbReference type="EMBL" id="CAI3973075.1"/>
    </source>
</evidence>
<dbReference type="Proteomes" id="UP001152797">
    <property type="component" value="Unassembled WGS sequence"/>
</dbReference>
<organism evidence="3">
    <name type="scientific">Cladocopium goreaui</name>
    <dbReference type="NCBI Taxonomy" id="2562237"/>
    <lineage>
        <taxon>Eukaryota</taxon>
        <taxon>Sar</taxon>
        <taxon>Alveolata</taxon>
        <taxon>Dinophyceae</taxon>
        <taxon>Suessiales</taxon>
        <taxon>Symbiodiniaceae</taxon>
        <taxon>Cladocopium</taxon>
    </lineage>
</organism>
<evidence type="ECO:0000313" key="4">
    <source>
        <dbReference type="EMBL" id="CAL1126450.1"/>
    </source>
</evidence>
<reference evidence="3" key="1">
    <citation type="submission" date="2022-10" db="EMBL/GenBank/DDBJ databases">
        <authorList>
            <person name="Chen Y."/>
            <person name="Dougan E. K."/>
            <person name="Chan C."/>
            <person name="Rhodes N."/>
            <person name="Thang M."/>
        </authorList>
    </citation>
    <scope>NUCLEOTIDE SEQUENCE</scope>
</reference>
<proteinExistence type="predicted"/>
<accession>A0A9P1BIB7</accession>
<dbReference type="EMBL" id="CAMXCT010000053">
    <property type="protein sequence ID" value="CAI3973075.1"/>
    <property type="molecule type" value="Genomic_DNA"/>
</dbReference>
<protein>
    <submittedName>
        <fullName evidence="3">Uncharacterized protein</fullName>
    </submittedName>
</protein>
<feature type="coiled-coil region" evidence="1">
    <location>
        <begin position="250"/>
        <end position="281"/>
    </location>
</feature>
<feature type="region of interest" description="Disordered" evidence="2">
    <location>
        <begin position="315"/>
        <end position="354"/>
    </location>
</feature>